<dbReference type="SUPFAM" id="SSF56112">
    <property type="entry name" value="Protein kinase-like (PK-like)"/>
    <property type="match status" value="1"/>
</dbReference>
<proteinExistence type="inferred from homology"/>
<keyword evidence="3" id="KW-0723">Serine/threonine-protein kinase</keyword>
<dbReference type="Pfam" id="PF06021">
    <property type="entry name" value="Gly_acyl_tr_N"/>
    <property type="match status" value="1"/>
</dbReference>
<protein>
    <recommendedName>
        <fullName evidence="2">non-specific serine/threonine protein kinase</fullName>
        <ecNumber evidence="2">2.7.11.1</ecNumber>
    </recommendedName>
</protein>
<dbReference type="Pfam" id="PF08445">
    <property type="entry name" value="FR47"/>
    <property type="match status" value="1"/>
</dbReference>
<dbReference type="Gene3D" id="1.10.510.10">
    <property type="entry name" value="Transferase(Phosphotransferase) domain 1"/>
    <property type="match status" value="1"/>
</dbReference>
<dbReference type="InterPro" id="IPR015938">
    <property type="entry name" value="Glycine_N-acyltransferase_N"/>
</dbReference>
<feature type="domain" description="Protein kinase" evidence="11">
    <location>
        <begin position="199"/>
        <end position="497"/>
    </location>
</feature>
<evidence type="ECO:0000256" key="10">
    <source>
        <dbReference type="SAM" id="MobiDB-lite"/>
    </source>
</evidence>
<evidence type="ECO:0000259" key="12">
    <source>
        <dbReference type="PROSITE" id="PS51186"/>
    </source>
</evidence>
<evidence type="ECO:0000259" key="11">
    <source>
        <dbReference type="PROSITE" id="PS50011"/>
    </source>
</evidence>
<dbReference type="GO" id="GO:0047961">
    <property type="term" value="F:glycine N-acyltransferase activity"/>
    <property type="evidence" value="ECO:0007669"/>
    <property type="project" value="InterPro"/>
</dbReference>
<name>A0A2T7NSV0_POMCA</name>
<dbReference type="FunFam" id="1.10.510.10:FF:000219">
    <property type="entry name" value="Putative serine/threonine-protein kinase Nek4"/>
    <property type="match status" value="1"/>
</dbReference>
<dbReference type="PROSITE" id="PS00108">
    <property type="entry name" value="PROTEIN_KINASE_ST"/>
    <property type="match status" value="1"/>
</dbReference>
<feature type="compositionally biased region" description="Basic and acidic residues" evidence="10">
    <location>
        <begin position="580"/>
        <end position="590"/>
    </location>
</feature>
<feature type="compositionally biased region" description="Low complexity" evidence="10">
    <location>
        <begin position="542"/>
        <end position="571"/>
    </location>
</feature>
<accession>A0A2T7NSV0</accession>
<evidence type="ECO:0000256" key="9">
    <source>
        <dbReference type="ARBA" id="ARBA00048679"/>
    </source>
</evidence>
<gene>
    <name evidence="13" type="ORF">C0Q70_14721</name>
</gene>
<keyword evidence="4" id="KW-0808">Transferase</keyword>
<dbReference type="PROSITE" id="PS51186">
    <property type="entry name" value="GNAT"/>
    <property type="match status" value="1"/>
</dbReference>
<dbReference type="GO" id="GO:0005524">
    <property type="term" value="F:ATP binding"/>
    <property type="evidence" value="ECO:0007669"/>
    <property type="project" value="UniProtKB-KW"/>
</dbReference>
<dbReference type="SUPFAM" id="SSF55729">
    <property type="entry name" value="Acyl-CoA N-acyltransferases (Nat)"/>
    <property type="match status" value="1"/>
</dbReference>
<dbReference type="InterPro" id="IPR000182">
    <property type="entry name" value="GNAT_dom"/>
</dbReference>
<keyword evidence="6" id="KW-0418">Kinase</keyword>
<feature type="domain" description="N-acetyltransferase" evidence="12">
    <location>
        <begin position="148"/>
        <end position="287"/>
    </location>
</feature>
<dbReference type="EMBL" id="PZQS01000009">
    <property type="protein sequence ID" value="PVD24250.1"/>
    <property type="molecule type" value="Genomic_DNA"/>
</dbReference>
<dbReference type="PANTHER" id="PTHR44899:SF7">
    <property type="entry name" value="NIMA-RELATED KINASE"/>
    <property type="match status" value="1"/>
</dbReference>
<dbReference type="AlphaFoldDB" id="A0A2T7NSV0"/>
<sequence length="1021" mass="113657">MAVQLRACDLPKLMTFLHEYLPESIPIYFTADNVIRGHLTTAEVHFGVDTWPSPSCVIAVSPAHEGQLCNYRTTIDIWTKDPRKVESVLHDSELVDWTQPIFFRVLGETGIHQVQELVNKSSDTSSCVQRNIYTLGSLPQKKEAPSGFNLLTLDQKDAHIVGLQYSAWRVKPADTVNYFQRCSLLLPSSCLQTLDGQLVAYVALHHTSAFGSVFTDPNYRQKGFGEIVVADICAKMTADGQTPYVFVNPENIASIKLYEKCGFQLKGYVLKRINLKHASVRERKSAEQEAKLLSKLKHPNIVSYKDSFESSEGLLYIAMQYCEGGDLYTRLKEQKGNPLEERQVVEWFVQIAMALQYMHERNILHRDLKTQNIFLTKSRIIKVGDLGIARVLENSNDMATTLIGTPYYMSPELFSNKPYNHKSDVWALGCCVYEMTTLKHAFNAKDMNSLVYKILKGRMPPMPRQYGSELIALIRSMLHQDPEKRPSVNRILRDPYIKRNIAIFLEETKKSCQAGSGPRRVRVPGSAPSAHVVVPSVPVAGSATGNSEASVSPAVAPSSPSRPSSASAGMPPRAPQNASKKQETFARDELDSAAQVKNQVADSGDAPLRPNHVRRPSGALQKDLETIQEDLASAKMFDDLSSSKEDTVVPNTVKEVKNTAVEVEAKKKKKKKLLPTRNASNNQAPTKTSDPSASGDSIARTESSSLLKQERPNSARPLPLPKAEVSYGLPKKSESLSQQQKAEPVEKGTSDSTSSKSSSQSDGYAEDTPRSLPNLSARERRRQKNPSSNSLECPNSARVKLRKVPERSSSEKVTKSEKETHGKSSSSGPRRHRQQLLKDSSSSSEESGIQKGESTTEREKQRAIKEMDQFISVLDCTLKMNSGPSKSDEEKTGEVHVNGQPSLPDGRQPMRRTSSEGLMEMQTEHKTPPEQTYQAHASASMPSIETLTSTTRLTNRIRMLHRDCVQGVGYAVLKKAYDILNHIEEDEIEPKLMELLGKDKFDEYAGKIWQLKFCEDSLFIS</sequence>
<evidence type="ECO:0000313" key="13">
    <source>
        <dbReference type="EMBL" id="PVD24250.1"/>
    </source>
</evidence>
<evidence type="ECO:0000256" key="4">
    <source>
        <dbReference type="ARBA" id="ARBA00022679"/>
    </source>
</evidence>
<evidence type="ECO:0000256" key="7">
    <source>
        <dbReference type="ARBA" id="ARBA00022840"/>
    </source>
</evidence>
<evidence type="ECO:0000256" key="2">
    <source>
        <dbReference type="ARBA" id="ARBA00012513"/>
    </source>
</evidence>
<feature type="compositionally biased region" description="Basic and acidic residues" evidence="10">
    <location>
        <begin position="803"/>
        <end position="822"/>
    </location>
</feature>
<dbReference type="InterPro" id="IPR011009">
    <property type="entry name" value="Kinase-like_dom_sf"/>
</dbReference>
<dbReference type="InterPro" id="IPR016181">
    <property type="entry name" value="Acyl_CoA_acyltransferase"/>
</dbReference>
<dbReference type="Proteomes" id="UP000245119">
    <property type="component" value="Linkage Group LG9"/>
</dbReference>
<keyword evidence="5" id="KW-0547">Nucleotide-binding</keyword>
<dbReference type="InterPro" id="IPR008271">
    <property type="entry name" value="Ser/Thr_kinase_AS"/>
</dbReference>
<feature type="region of interest" description="Disordered" evidence="10">
    <location>
        <begin position="542"/>
        <end position="622"/>
    </location>
</feature>
<dbReference type="Pfam" id="PF00069">
    <property type="entry name" value="Pkinase"/>
    <property type="match status" value="1"/>
</dbReference>
<comment type="catalytic activity">
    <reaction evidence="8">
        <text>L-threonyl-[protein] + ATP = O-phospho-L-threonyl-[protein] + ADP + H(+)</text>
        <dbReference type="Rhea" id="RHEA:46608"/>
        <dbReference type="Rhea" id="RHEA-COMP:11060"/>
        <dbReference type="Rhea" id="RHEA-COMP:11605"/>
        <dbReference type="ChEBI" id="CHEBI:15378"/>
        <dbReference type="ChEBI" id="CHEBI:30013"/>
        <dbReference type="ChEBI" id="CHEBI:30616"/>
        <dbReference type="ChEBI" id="CHEBI:61977"/>
        <dbReference type="ChEBI" id="CHEBI:456216"/>
        <dbReference type="EC" id="2.7.11.1"/>
    </reaction>
</comment>
<keyword evidence="7" id="KW-0067">ATP-binding</keyword>
<dbReference type="InterPro" id="IPR013653">
    <property type="entry name" value="GCN5-like_dom"/>
</dbReference>
<dbReference type="GO" id="GO:0004674">
    <property type="term" value="F:protein serine/threonine kinase activity"/>
    <property type="evidence" value="ECO:0007669"/>
    <property type="project" value="UniProtKB-KW"/>
</dbReference>
<feature type="region of interest" description="Disordered" evidence="10">
    <location>
        <begin position="879"/>
        <end position="912"/>
    </location>
</feature>
<comment type="caution">
    <text evidence="13">The sequence shown here is derived from an EMBL/GenBank/DDBJ whole genome shotgun (WGS) entry which is preliminary data.</text>
</comment>
<reference evidence="13 14" key="1">
    <citation type="submission" date="2018-04" db="EMBL/GenBank/DDBJ databases">
        <title>The genome of golden apple snail Pomacea canaliculata provides insight into stress tolerance and invasive adaptation.</title>
        <authorList>
            <person name="Liu C."/>
            <person name="Liu B."/>
            <person name="Ren Y."/>
            <person name="Zhang Y."/>
            <person name="Wang H."/>
            <person name="Li S."/>
            <person name="Jiang F."/>
            <person name="Yin L."/>
            <person name="Zhang G."/>
            <person name="Qian W."/>
            <person name="Fan W."/>
        </authorList>
    </citation>
    <scope>NUCLEOTIDE SEQUENCE [LARGE SCALE GENOMIC DNA]</scope>
    <source>
        <strain evidence="13">SZHN2017</strain>
        <tissue evidence="13">Muscle</tissue>
    </source>
</reference>
<evidence type="ECO:0000313" key="14">
    <source>
        <dbReference type="Proteomes" id="UP000245119"/>
    </source>
</evidence>
<keyword evidence="14" id="KW-1185">Reference proteome</keyword>
<dbReference type="InterPro" id="IPR000719">
    <property type="entry name" value="Prot_kinase_dom"/>
</dbReference>
<dbReference type="SMART" id="SM00220">
    <property type="entry name" value="S_TKc"/>
    <property type="match status" value="1"/>
</dbReference>
<dbReference type="EC" id="2.7.11.1" evidence="2"/>
<dbReference type="InterPro" id="IPR051131">
    <property type="entry name" value="NEK_Ser/Thr_kinase_NIMA"/>
</dbReference>
<feature type="compositionally biased region" description="Low complexity" evidence="10">
    <location>
        <begin position="750"/>
        <end position="763"/>
    </location>
</feature>
<dbReference type="GO" id="GO:0005739">
    <property type="term" value="C:mitochondrion"/>
    <property type="evidence" value="ECO:0007669"/>
    <property type="project" value="InterPro"/>
</dbReference>
<dbReference type="PROSITE" id="PS50011">
    <property type="entry name" value="PROTEIN_KINASE_DOM"/>
    <property type="match status" value="1"/>
</dbReference>
<evidence type="ECO:0000256" key="3">
    <source>
        <dbReference type="ARBA" id="ARBA00022527"/>
    </source>
</evidence>
<evidence type="ECO:0000256" key="1">
    <source>
        <dbReference type="ARBA" id="ARBA00010886"/>
    </source>
</evidence>
<feature type="region of interest" description="Disordered" evidence="10">
    <location>
        <begin position="662"/>
        <end position="860"/>
    </location>
</feature>
<dbReference type="OrthoDB" id="248923at2759"/>
<dbReference type="Gene3D" id="3.40.630.30">
    <property type="match status" value="1"/>
</dbReference>
<comment type="catalytic activity">
    <reaction evidence="9">
        <text>L-seryl-[protein] + ATP = O-phospho-L-seryl-[protein] + ADP + H(+)</text>
        <dbReference type="Rhea" id="RHEA:17989"/>
        <dbReference type="Rhea" id="RHEA-COMP:9863"/>
        <dbReference type="Rhea" id="RHEA-COMP:11604"/>
        <dbReference type="ChEBI" id="CHEBI:15378"/>
        <dbReference type="ChEBI" id="CHEBI:29999"/>
        <dbReference type="ChEBI" id="CHEBI:30616"/>
        <dbReference type="ChEBI" id="CHEBI:83421"/>
        <dbReference type="ChEBI" id="CHEBI:456216"/>
        <dbReference type="EC" id="2.7.11.1"/>
    </reaction>
</comment>
<organism evidence="13 14">
    <name type="scientific">Pomacea canaliculata</name>
    <name type="common">Golden apple snail</name>
    <dbReference type="NCBI Taxonomy" id="400727"/>
    <lineage>
        <taxon>Eukaryota</taxon>
        <taxon>Metazoa</taxon>
        <taxon>Spiralia</taxon>
        <taxon>Lophotrochozoa</taxon>
        <taxon>Mollusca</taxon>
        <taxon>Gastropoda</taxon>
        <taxon>Caenogastropoda</taxon>
        <taxon>Architaenioglossa</taxon>
        <taxon>Ampullarioidea</taxon>
        <taxon>Ampullariidae</taxon>
        <taxon>Pomacea</taxon>
    </lineage>
</organism>
<evidence type="ECO:0000256" key="5">
    <source>
        <dbReference type="ARBA" id="ARBA00022741"/>
    </source>
</evidence>
<evidence type="ECO:0000256" key="8">
    <source>
        <dbReference type="ARBA" id="ARBA00047899"/>
    </source>
</evidence>
<comment type="similarity">
    <text evidence="1">Belongs to the protein kinase superfamily. NEK Ser/Thr protein kinase family. NIMA subfamily.</text>
</comment>
<evidence type="ECO:0000256" key="6">
    <source>
        <dbReference type="ARBA" id="ARBA00022777"/>
    </source>
</evidence>
<feature type="compositionally biased region" description="Polar residues" evidence="10">
    <location>
        <begin position="677"/>
        <end position="707"/>
    </location>
</feature>
<dbReference type="PANTHER" id="PTHR44899">
    <property type="entry name" value="CAMK FAMILY PROTEIN KINASE"/>
    <property type="match status" value="1"/>
</dbReference>